<dbReference type="EMBL" id="JACTNZ010000011">
    <property type="protein sequence ID" value="KAG5525289.1"/>
    <property type="molecule type" value="Genomic_DNA"/>
</dbReference>
<dbReference type="Gene3D" id="1.10.630.10">
    <property type="entry name" value="Cytochrome P450"/>
    <property type="match status" value="1"/>
</dbReference>
<evidence type="ECO:0000256" key="1">
    <source>
        <dbReference type="ARBA" id="ARBA00010617"/>
    </source>
</evidence>
<gene>
    <name evidence="5" type="ORF">RHGRI_031840</name>
</gene>
<reference evidence="5" key="1">
    <citation type="submission" date="2020-08" db="EMBL/GenBank/DDBJ databases">
        <title>Plant Genome Project.</title>
        <authorList>
            <person name="Zhang R.-G."/>
        </authorList>
    </citation>
    <scope>NUCLEOTIDE SEQUENCE</scope>
    <source>
        <strain evidence="5">WSP0</strain>
        <tissue evidence="5">Leaf</tissue>
    </source>
</reference>
<dbReference type="InterPro" id="IPR050529">
    <property type="entry name" value="CYP450_sterol_14alpha_dmase"/>
</dbReference>
<dbReference type="PANTHER" id="PTHR24304:SF2">
    <property type="entry name" value="24-HYDROXYCHOLESTEROL 7-ALPHA-HYDROXYLASE"/>
    <property type="match status" value="1"/>
</dbReference>
<keyword evidence="4" id="KW-0408">Iron</keyword>
<comment type="caution">
    <text evidence="5">The sequence shown here is derived from an EMBL/GenBank/DDBJ whole genome shotgun (WGS) entry which is preliminary data.</text>
</comment>
<evidence type="ECO:0000313" key="6">
    <source>
        <dbReference type="Proteomes" id="UP000823749"/>
    </source>
</evidence>
<dbReference type="GO" id="GO:0004497">
    <property type="term" value="F:monooxygenase activity"/>
    <property type="evidence" value="ECO:0007669"/>
    <property type="project" value="InterPro"/>
</dbReference>
<evidence type="ECO:0000256" key="4">
    <source>
        <dbReference type="ARBA" id="ARBA00023004"/>
    </source>
</evidence>
<evidence type="ECO:0000313" key="5">
    <source>
        <dbReference type="EMBL" id="KAG5525289.1"/>
    </source>
</evidence>
<evidence type="ECO:0000256" key="3">
    <source>
        <dbReference type="ARBA" id="ARBA00022723"/>
    </source>
</evidence>
<dbReference type="GO" id="GO:0005506">
    <property type="term" value="F:iron ion binding"/>
    <property type="evidence" value="ECO:0007669"/>
    <property type="project" value="InterPro"/>
</dbReference>
<evidence type="ECO:0000256" key="2">
    <source>
        <dbReference type="ARBA" id="ARBA00022617"/>
    </source>
</evidence>
<keyword evidence="6" id="KW-1185">Reference proteome</keyword>
<protein>
    <recommendedName>
        <fullName evidence="7">Cytochrome P450</fullName>
    </recommendedName>
</protein>
<dbReference type="Proteomes" id="UP000823749">
    <property type="component" value="Chromosome 11"/>
</dbReference>
<keyword evidence="3" id="KW-0479">Metal-binding</keyword>
<accession>A0AAV6IF72</accession>
<dbReference type="PANTHER" id="PTHR24304">
    <property type="entry name" value="CYTOCHROME P450 FAMILY 7"/>
    <property type="match status" value="1"/>
</dbReference>
<organism evidence="5 6">
    <name type="scientific">Rhododendron griersonianum</name>
    <dbReference type="NCBI Taxonomy" id="479676"/>
    <lineage>
        <taxon>Eukaryota</taxon>
        <taxon>Viridiplantae</taxon>
        <taxon>Streptophyta</taxon>
        <taxon>Embryophyta</taxon>
        <taxon>Tracheophyta</taxon>
        <taxon>Spermatophyta</taxon>
        <taxon>Magnoliopsida</taxon>
        <taxon>eudicotyledons</taxon>
        <taxon>Gunneridae</taxon>
        <taxon>Pentapetalae</taxon>
        <taxon>asterids</taxon>
        <taxon>Ericales</taxon>
        <taxon>Ericaceae</taxon>
        <taxon>Ericoideae</taxon>
        <taxon>Rhodoreae</taxon>
        <taxon>Rhododendron</taxon>
    </lineage>
</organism>
<dbReference type="GO" id="GO:0020037">
    <property type="term" value="F:heme binding"/>
    <property type="evidence" value="ECO:0007669"/>
    <property type="project" value="InterPro"/>
</dbReference>
<name>A0AAV6IF72_9ERIC</name>
<dbReference type="AlphaFoldDB" id="A0AAV6IF72"/>
<keyword evidence="2" id="KW-0349">Heme</keyword>
<comment type="similarity">
    <text evidence="1">Belongs to the cytochrome P450 family.</text>
</comment>
<dbReference type="SUPFAM" id="SSF48264">
    <property type="entry name" value="Cytochrome P450"/>
    <property type="match status" value="1"/>
</dbReference>
<evidence type="ECO:0008006" key="7">
    <source>
        <dbReference type="Google" id="ProtNLM"/>
    </source>
</evidence>
<dbReference type="GO" id="GO:0016705">
    <property type="term" value="F:oxidoreductase activity, acting on paired donors, with incorporation or reduction of molecular oxygen"/>
    <property type="evidence" value="ECO:0007669"/>
    <property type="project" value="InterPro"/>
</dbReference>
<proteinExistence type="inferred from homology"/>
<dbReference type="InterPro" id="IPR036396">
    <property type="entry name" value="Cyt_P450_sf"/>
</dbReference>
<sequence>MEFNDKLLNMGLVILATLATLAVAKLISAFLNPKRTRLPPVIASWPVLGGLFRFLKGPVQMLREEYPKLGSVFTLSLLNKKITYFVGPEVSAHFFKASESDLSQQEMYQFNVPTFGPGVVFDVDYSVRQEQFTRVLHLTLDESFTEIGDAEPFLLLHEIGSTELAQMRYNLNFLGKSIRMMGVPKDLVDEILQNAKANLRIAGFEEEEKRMRQRMVSFYCVLCNESKNLVTGNSIIVGVDGSCKAKLTLLQDIGDTDLDKSIWRNIDQLRDMLVAAISFPFHQGSGVIKAQEKTLLKMTFVPYDLACFIGLLETPDARFIDIQWLLDESSFWTSEEKYLFVRKLYDIIVVMENYWAHSKREGYIKNKLEEMIFDLSSKDSRAVEVFLGRKVDEAERRSIGPGPDCFNFKMIIVFFRNMDEHCNDSCLIERTDFLTWTDFAIDKSVQELELDLNSTSFRAFQVPGFPRFDSPKALSHVPVKDGHVEYFRSHCPNLERLRLVELHSVLEDMQRVPRVLGAFSVFFTKDVNRKFKQFECVLSQLRTLKLTMSFPWITVLPKLDGLINLKNLELKLKVWDCDQPLSLCTSVIKALPFLHKFALHLFKSKGEDFKNDDDDDDVWTKKWVLIIEDGRRHCLRVVEYLGFTGCWLDFQIIQFVIKIAVSLEKMTVVPSRRAWTDSGGDVTQIEEKQESRKRAHLMEVLLSPHTKLFVL</sequence>